<keyword evidence="5" id="KW-1185">Reference proteome</keyword>
<evidence type="ECO:0000313" key="5">
    <source>
        <dbReference type="Proteomes" id="UP000236621"/>
    </source>
</evidence>
<dbReference type="SUPFAM" id="SSF51735">
    <property type="entry name" value="NAD(P)-binding Rossmann-fold domains"/>
    <property type="match status" value="1"/>
</dbReference>
<feature type="domain" description="Ketoreductase" evidence="3">
    <location>
        <begin position="3"/>
        <end position="168"/>
    </location>
</feature>
<sequence length="347" mass="36541">MGDLVLITGATGHVGCHVLLHALDAGYAVRVAVRSQDKAESLLAVPALKGRQVGARLSFVVVPDLTKPGAYDAAVQGVRYIIHVASPLPTDGLTPDRFEKEMLEPAVQGTLGILVSAKKTSGVRRIVITSSTAALVPAGAKSEAATFTAASRTATPPVSSLKNPFQAYAASKVKAFNETEAWIRRETPEFDVVNVHPSFVMGREEVHPSADRLASHGTNRFILGVALGVKSPEPISGTTVHVDDVASVHVGALDAKVPGNTSYLVASNNPVGSLDGTVFDDAAKFVAKHFPDAVASGTLPNNGTQPSVSMVKFDTSKTESTFGFTHIPYEEQVKDVVGQYLELVAEH</sequence>
<keyword evidence="1" id="KW-0560">Oxidoreductase</keyword>
<dbReference type="GO" id="GO:0016616">
    <property type="term" value="F:oxidoreductase activity, acting on the CH-OH group of donors, NAD or NADP as acceptor"/>
    <property type="evidence" value="ECO:0007669"/>
    <property type="project" value="TreeGrafter"/>
</dbReference>
<comment type="similarity">
    <text evidence="2">Belongs to the NAD(P)-dependent epimerase/dehydratase family. Dihydroflavonol-4-reductase subfamily.</text>
</comment>
<evidence type="ECO:0000256" key="1">
    <source>
        <dbReference type="ARBA" id="ARBA00023002"/>
    </source>
</evidence>
<dbReference type="SMART" id="SM00822">
    <property type="entry name" value="PKS_KR"/>
    <property type="match status" value="1"/>
</dbReference>
<dbReference type="Proteomes" id="UP000236621">
    <property type="component" value="Unassembled WGS sequence"/>
</dbReference>
<dbReference type="InterPro" id="IPR057326">
    <property type="entry name" value="KR_dom"/>
</dbReference>
<gene>
    <name evidence="4" type="ORF">TCAP_03290</name>
</gene>
<dbReference type="InterPro" id="IPR036291">
    <property type="entry name" value="NAD(P)-bd_dom_sf"/>
</dbReference>
<dbReference type="PANTHER" id="PTHR10366">
    <property type="entry name" value="NAD DEPENDENT EPIMERASE/DEHYDRATASE"/>
    <property type="match status" value="1"/>
</dbReference>
<evidence type="ECO:0000256" key="2">
    <source>
        <dbReference type="ARBA" id="ARBA00023445"/>
    </source>
</evidence>
<proteinExistence type="inferred from homology"/>
<protein>
    <submittedName>
        <fullName evidence="4">Putative oxidoreductase</fullName>
    </submittedName>
</protein>
<dbReference type="InterPro" id="IPR050425">
    <property type="entry name" value="NAD(P)_dehydrat-like"/>
</dbReference>
<comment type="caution">
    <text evidence="4">The sequence shown here is derived from an EMBL/GenBank/DDBJ whole genome shotgun (WGS) entry which is preliminary data.</text>
</comment>
<dbReference type="EMBL" id="NRSZ01000502">
    <property type="protein sequence ID" value="PNY26774.1"/>
    <property type="molecule type" value="Genomic_DNA"/>
</dbReference>
<dbReference type="STRING" id="45235.A0A2K3QGU3"/>
<dbReference type="Gene3D" id="3.40.50.720">
    <property type="entry name" value="NAD(P)-binding Rossmann-like Domain"/>
    <property type="match status" value="1"/>
</dbReference>
<dbReference type="AlphaFoldDB" id="A0A2K3QGU3"/>
<reference evidence="4 5" key="1">
    <citation type="submission" date="2017-08" db="EMBL/GenBank/DDBJ databases">
        <title>Harnessing the power of phylogenomics to disentangle the directionality and signatures of interkingdom host jumping in the parasitic fungal genus Tolypocladium.</title>
        <authorList>
            <person name="Quandt C.A."/>
            <person name="Patterson W."/>
            <person name="Spatafora J.W."/>
        </authorList>
    </citation>
    <scope>NUCLEOTIDE SEQUENCE [LARGE SCALE GENOMIC DNA]</scope>
    <source>
        <strain evidence="4 5">CBS 113982</strain>
    </source>
</reference>
<dbReference type="OrthoDB" id="2735536at2759"/>
<evidence type="ECO:0000259" key="3">
    <source>
        <dbReference type="SMART" id="SM00822"/>
    </source>
</evidence>
<evidence type="ECO:0000313" key="4">
    <source>
        <dbReference type="EMBL" id="PNY26774.1"/>
    </source>
</evidence>
<accession>A0A2K3QGU3</accession>
<dbReference type="Pfam" id="PF01370">
    <property type="entry name" value="Epimerase"/>
    <property type="match status" value="1"/>
</dbReference>
<dbReference type="InterPro" id="IPR001509">
    <property type="entry name" value="Epimerase_deHydtase"/>
</dbReference>
<dbReference type="PANTHER" id="PTHR10366:SF564">
    <property type="entry name" value="STEROL-4-ALPHA-CARBOXYLATE 3-DEHYDROGENASE, DECARBOXYLATING"/>
    <property type="match status" value="1"/>
</dbReference>
<name>A0A2K3QGU3_9HYPO</name>
<organism evidence="4 5">
    <name type="scientific">Tolypocladium capitatum</name>
    <dbReference type="NCBI Taxonomy" id="45235"/>
    <lineage>
        <taxon>Eukaryota</taxon>
        <taxon>Fungi</taxon>
        <taxon>Dikarya</taxon>
        <taxon>Ascomycota</taxon>
        <taxon>Pezizomycotina</taxon>
        <taxon>Sordariomycetes</taxon>
        <taxon>Hypocreomycetidae</taxon>
        <taxon>Hypocreales</taxon>
        <taxon>Ophiocordycipitaceae</taxon>
        <taxon>Tolypocladium</taxon>
    </lineage>
</organism>